<dbReference type="EMBL" id="BAAATM010000018">
    <property type="protein sequence ID" value="GAA2550683.1"/>
    <property type="molecule type" value="Genomic_DNA"/>
</dbReference>
<keyword evidence="3" id="KW-1185">Reference proteome</keyword>
<protein>
    <recommendedName>
        <fullName evidence="4">Secreted protein</fullName>
    </recommendedName>
</protein>
<proteinExistence type="predicted"/>
<evidence type="ECO:0000256" key="1">
    <source>
        <dbReference type="SAM" id="MobiDB-lite"/>
    </source>
</evidence>
<reference evidence="2 3" key="1">
    <citation type="journal article" date="2019" name="Int. J. Syst. Evol. Microbiol.">
        <title>The Global Catalogue of Microorganisms (GCM) 10K type strain sequencing project: providing services to taxonomists for standard genome sequencing and annotation.</title>
        <authorList>
            <consortium name="The Broad Institute Genomics Platform"/>
            <consortium name="The Broad Institute Genome Sequencing Center for Infectious Disease"/>
            <person name="Wu L."/>
            <person name="Ma J."/>
        </authorList>
    </citation>
    <scope>NUCLEOTIDE SEQUENCE [LARGE SCALE GENOMIC DNA]</scope>
    <source>
        <strain evidence="2 3">JCM 6924</strain>
    </source>
</reference>
<accession>A0ABN3P213</accession>
<evidence type="ECO:0000313" key="3">
    <source>
        <dbReference type="Proteomes" id="UP001501095"/>
    </source>
</evidence>
<evidence type="ECO:0008006" key="4">
    <source>
        <dbReference type="Google" id="ProtNLM"/>
    </source>
</evidence>
<dbReference type="Proteomes" id="UP001501095">
    <property type="component" value="Unassembled WGS sequence"/>
</dbReference>
<evidence type="ECO:0000313" key="2">
    <source>
        <dbReference type="EMBL" id="GAA2550683.1"/>
    </source>
</evidence>
<gene>
    <name evidence="2" type="ORF">GCM10010423_58730</name>
</gene>
<comment type="caution">
    <text evidence="2">The sequence shown here is derived from an EMBL/GenBank/DDBJ whole genome shotgun (WGS) entry which is preliminary data.</text>
</comment>
<feature type="region of interest" description="Disordered" evidence="1">
    <location>
        <begin position="25"/>
        <end position="142"/>
    </location>
</feature>
<feature type="compositionally biased region" description="Acidic residues" evidence="1">
    <location>
        <begin position="61"/>
        <end position="73"/>
    </location>
</feature>
<organism evidence="2 3">
    <name type="scientific">Streptomyces levis</name>
    <dbReference type="NCBI Taxonomy" id="285566"/>
    <lineage>
        <taxon>Bacteria</taxon>
        <taxon>Bacillati</taxon>
        <taxon>Actinomycetota</taxon>
        <taxon>Actinomycetes</taxon>
        <taxon>Kitasatosporales</taxon>
        <taxon>Streptomycetaceae</taxon>
        <taxon>Streptomyces</taxon>
    </lineage>
</organism>
<sequence>MTDSWSKSVGLYVTVVAAFALGVAGCSSGSEPDDRQSGLTDSATADASPRPAEPGSAGTEGESEGWTESDGEVGGDPGVSELPDPPTLTGDPEEPAGTGITVGVPASPPPGCDETDNPDRPALCDFLDRSADESEGYPSDDY</sequence>
<name>A0ABN3P213_9ACTN</name>
<dbReference type="PROSITE" id="PS51257">
    <property type="entry name" value="PROKAR_LIPOPROTEIN"/>
    <property type="match status" value="1"/>
</dbReference>
<feature type="compositionally biased region" description="Acidic residues" evidence="1">
    <location>
        <begin position="133"/>
        <end position="142"/>
    </location>
</feature>